<evidence type="ECO:0000313" key="2">
    <source>
        <dbReference type="EMBL" id="SAM71638.1"/>
    </source>
</evidence>
<gene>
    <name evidence="2" type="ORF">CHUV0807_2353</name>
</gene>
<dbReference type="AlphaFoldDB" id="A0A1C3H6Y7"/>
<evidence type="ECO:0008006" key="4">
    <source>
        <dbReference type="Google" id="ProtNLM"/>
    </source>
</evidence>
<sequence length="65" mass="7379">MIKTAAKTTLMALLLTACARPPIVIDSGCHAYRVIRASRADTPETLRQVLSHNQTWRARCMRQRQ</sequence>
<evidence type="ECO:0000313" key="3">
    <source>
        <dbReference type="Proteomes" id="UP000190837"/>
    </source>
</evidence>
<protein>
    <recommendedName>
        <fullName evidence="4">Lipoprotein</fullName>
    </recommendedName>
</protein>
<reference evidence="3" key="1">
    <citation type="submission" date="2016-04" db="EMBL/GenBank/DDBJ databases">
        <authorList>
            <person name="Tagini F."/>
        </authorList>
    </citation>
    <scope>NUCLEOTIDE SEQUENCE [LARGE SCALE GENOMIC DNA]</scope>
    <source>
        <strain evidence="3">CHUV0807</strain>
    </source>
</reference>
<feature type="signal peptide" evidence="1">
    <location>
        <begin position="1"/>
        <end position="19"/>
    </location>
</feature>
<name>A0A1C3H6Y7_9GAMM</name>
<keyword evidence="1" id="KW-0732">Signal</keyword>
<organism evidence="2 3">
    <name type="scientific">Cardiobacterium hominis</name>
    <dbReference type="NCBI Taxonomy" id="2718"/>
    <lineage>
        <taxon>Bacteria</taxon>
        <taxon>Pseudomonadati</taxon>
        <taxon>Pseudomonadota</taxon>
        <taxon>Gammaproteobacteria</taxon>
        <taxon>Cardiobacteriales</taxon>
        <taxon>Cardiobacteriaceae</taxon>
        <taxon>Cardiobacterium</taxon>
    </lineage>
</organism>
<proteinExistence type="predicted"/>
<evidence type="ECO:0000256" key="1">
    <source>
        <dbReference type="SAM" id="SignalP"/>
    </source>
</evidence>
<dbReference type="PROSITE" id="PS51257">
    <property type="entry name" value="PROKAR_LIPOPROTEIN"/>
    <property type="match status" value="1"/>
</dbReference>
<dbReference type="RefSeq" id="WP_143312314.1">
    <property type="nucleotide sequence ID" value="NZ_FKLO01000080.1"/>
</dbReference>
<accession>A0A1C3H6Y7</accession>
<feature type="chain" id="PRO_5008674939" description="Lipoprotein" evidence="1">
    <location>
        <begin position="20"/>
        <end position="65"/>
    </location>
</feature>
<dbReference type="Proteomes" id="UP000190837">
    <property type="component" value="Unassembled WGS sequence"/>
</dbReference>
<dbReference type="EMBL" id="FKLO01000080">
    <property type="protein sequence ID" value="SAM71638.1"/>
    <property type="molecule type" value="Genomic_DNA"/>
</dbReference>